<keyword evidence="1" id="KW-1133">Transmembrane helix</keyword>
<reference evidence="2" key="1">
    <citation type="submission" date="2017-08" db="EMBL/GenBank/DDBJ databases">
        <authorList>
            <person name="Polle J.E."/>
            <person name="Barry K."/>
            <person name="Cushman J."/>
            <person name="Schmutz J."/>
            <person name="Tran D."/>
            <person name="Hathwaick L.T."/>
            <person name="Yim W.C."/>
            <person name="Jenkins J."/>
            <person name="Mckie-Krisberg Z.M."/>
            <person name="Prochnik S."/>
            <person name="Lindquist E."/>
            <person name="Dockter R.B."/>
            <person name="Adam C."/>
            <person name="Molina H."/>
            <person name="Bunkerborg J."/>
            <person name="Jin E."/>
            <person name="Buchheim M."/>
            <person name="Magnuson J."/>
        </authorList>
    </citation>
    <scope>NUCLEOTIDE SEQUENCE</scope>
    <source>
        <strain evidence="2">CCAP 19/18</strain>
    </source>
</reference>
<reference evidence="2" key="2">
    <citation type="submission" date="2020-06" db="EMBL/GenBank/DDBJ databases">
        <authorList>
            <consortium name="DOE Joint Genome Institute"/>
            <person name="Calhoun S."/>
            <person name="Polle J.E."/>
            <person name="Mckie-Krisberg Z."/>
            <person name="Prochnik S."/>
            <person name="Neofotis P."/>
            <person name="Yim W.C."/>
            <person name="Hathwaik L.T."/>
            <person name="Jenkins J."/>
            <person name="Molina H."/>
            <person name="Bunkenborg J."/>
            <person name="Grigoriev I.V."/>
            <person name="Barry K."/>
            <person name="Schmutz J."/>
            <person name="Jin E."/>
            <person name="Cushman J.C."/>
            <person name="Magnuson J.K."/>
        </authorList>
    </citation>
    <scope>NUCLEOTIDE SEQUENCE</scope>
    <source>
        <strain evidence="2">CCAP 19/18</strain>
    </source>
</reference>
<dbReference type="EMBL" id="MU069504">
    <property type="protein sequence ID" value="KAF5840755.1"/>
    <property type="molecule type" value="Genomic_DNA"/>
</dbReference>
<feature type="transmembrane region" description="Helical" evidence="1">
    <location>
        <begin position="85"/>
        <end position="103"/>
    </location>
</feature>
<gene>
    <name evidence="2" type="ORF">DUNSADRAFT_15613</name>
</gene>
<name>A0ABQ7H1M8_DUNSA</name>
<proteinExistence type="predicted"/>
<dbReference type="EMBL" id="MU069504">
    <property type="protein sequence ID" value="KAF5840756.1"/>
    <property type="molecule type" value="Genomic_DNA"/>
</dbReference>
<keyword evidence="1" id="KW-0472">Membrane</keyword>
<feature type="transmembrane region" description="Helical" evidence="1">
    <location>
        <begin position="147"/>
        <end position="167"/>
    </location>
</feature>
<evidence type="ECO:0000313" key="2">
    <source>
        <dbReference type="EMBL" id="KAF5840756.1"/>
    </source>
</evidence>
<evidence type="ECO:0000256" key="1">
    <source>
        <dbReference type="SAM" id="Phobius"/>
    </source>
</evidence>
<keyword evidence="3" id="KW-1185">Reference proteome</keyword>
<sequence length="171" mass="18077">MLFTRSSTTCPAAASTSWNPTCLPAFPIANRNSLQPDSRRCSRVQTKAYVEPTATFAITQQAIAYAVVLGGDLYVERRSKMPPQIPVALAGVAGTIAAVAILNSGQDNLVGVGMITGLLTAGALLAYHVKRTAEIVDEDADWPGPKVAPGIIALISFFELCVFIQGIKSEL</sequence>
<accession>A0ABQ7H1M8</accession>
<dbReference type="Proteomes" id="UP000815325">
    <property type="component" value="Unassembled WGS sequence"/>
</dbReference>
<keyword evidence="1" id="KW-0812">Transmembrane</keyword>
<evidence type="ECO:0000313" key="3">
    <source>
        <dbReference type="Proteomes" id="UP000815325"/>
    </source>
</evidence>
<protein>
    <submittedName>
        <fullName evidence="2">Uncharacterized protein</fullName>
    </submittedName>
</protein>
<comment type="caution">
    <text evidence="2">The sequence shown here is derived from an EMBL/GenBank/DDBJ whole genome shotgun (WGS) entry which is preliminary data.</text>
</comment>
<feature type="transmembrane region" description="Helical" evidence="1">
    <location>
        <begin position="109"/>
        <end position="127"/>
    </location>
</feature>
<organism evidence="2 3">
    <name type="scientific">Dunaliella salina</name>
    <name type="common">Green alga</name>
    <name type="synonym">Protococcus salinus</name>
    <dbReference type="NCBI Taxonomy" id="3046"/>
    <lineage>
        <taxon>Eukaryota</taxon>
        <taxon>Viridiplantae</taxon>
        <taxon>Chlorophyta</taxon>
        <taxon>core chlorophytes</taxon>
        <taxon>Chlorophyceae</taxon>
        <taxon>CS clade</taxon>
        <taxon>Chlamydomonadales</taxon>
        <taxon>Dunaliellaceae</taxon>
        <taxon>Dunaliella</taxon>
    </lineage>
</organism>